<dbReference type="AlphaFoldDB" id="C3X9Y3"/>
<gene>
    <name evidence="2" type="ORF">OFBG_01037</name>
</gene>
<keyword evidence="3" id="KW-1185">Reference proteome</keyword>
<name>C3X9Y3_OXAFO</name>
<protein>
    <submittedName>
        <fullName evidence="2">Uncharacterized protein</fullName>
    </submittedName>
</protein>
<dbReference type="HOGENOM" id="CLU_2634701_0_0_4"/>
<feature type="region of interest" description="Disordered" evidence="1">
    <location>
        <begin position="52"/>
        <end position="77"/>
    </location>
</feature>
<evidence type="ECO:0000256" key="1">
    <source>
        <dbReference type="SAM" id="MobiDB-lite"/>
    </source>
</evidence>
<proteinExistence type="predicted"/>
<sequence>MYFICLDVLTLEYFDVIYVECGINLAVYGSSEIVYSQAQIGKKEIGGMLESAKGKQGSNDPKDECGRNDVESLHVLV</sequence>
<accession>C3X9Y3</accession>
<dbReference type="Proteomes" id="UP000005089">
    <property type="component" value="Unassembled WGS sequence"/>
</dbReference>
<evidence type="ECO:0000313" key="2">
    <source>
        <dbReference type="EMBL" id="EEO30009.1"/>
    </source>
</evidence>
<organism evidence="2 3">
    <name type="scientific">Oxalobacter formigenes OXCC13</name>
    <dbReference type="NCBI Taxonomy" id="556269"/>
    <lineage>
        <taxon>Bacteria</taxon>
        <taxon>Pseudomonadati</taxon>
        <taxon>Pseudomonadota</taxon>
        <taxon>Betaproteobacteria</taxon>
        <taxon>Burkholderiales</taxon>
        <taxon>Oxalobacteraceae</taxon>
        <taxon>Oxalobacter</taxon>
    </lineage>
</organism>
<evidence type="ECO:0000313" key="3">
    <source>
        <dbReference type="Proteomes" id="UP000005089"/>
    </source>
</evidence>
<reference evidence="2 3" key="1">
    <citation type="submission" date="2009-02" db="EMBL/GenBank/DDBJ databases">
        <title>The Genome Sequence of Oxalobacter formigenes OXCC13.</title>
        <authorList>
            <consortium name="The Broad Institute Genome Sequencing Platform"/>
            <person name="Ward D."/>
            <person name="Young S.K."/>
            <person name="Kodira C.D."/>
            <person name="Zeng Q."/>
            <person name="Koehrsen M."/>
            <person name="Alvarado L."/>
            <person name="Berlin A."/>
            <person name="Borenstein D."/>
            <person name="Chen Z."/>
            <person name="Engels R."/>
            <person name="Freedman E."/>
            <person name="Gellesch M."/>
            <person name="Goldberg J."/>
            <person name="Griggs A."/>
            <person name="Gujja S."/>
            <person name="Heiman D."/>
            <person name="Hepburn T."/>
            <person name="Howarth C."/>
            <person name="Jen D."/>
            <person name="Larson L."/>
            <person name="Lewis B."/>
            <person name="Mehta T."/>
            <person name="Park D."/>
            <person name="Pearson M."/>
            <person name="Roberts A."/>
            <person name="Saif S."/>
            <person name="Shea T."/>
            <person name="Shenoy N."/>
            <person name="Sisk P."/>
            <person name="Stolte C."/>
            <person name="Sykes S."/>
            <person name="Walk T."/>
            <person name="White J."/>
            <person name="Yandava C."/>
            <person name="Allison M.J."/>
            <person name="Lander E."/>
            <person name="Nusbaum C."/>
            <person name="Galagan J."/>
            <person name="Birren B."/>
        </authorList>
    </citation>
    <scope>NUCLEOTIDE SEQUENCE [LARGE SCALE GENOMIC DNA]</scope>
    <source>
        <strain evidence="2 3">OXCC13</strain>
    </source>
</reference>
<feature type="compositionally biased region" description="Basic and acidic residues" evidence="1">
    <location>
        <begin position="60"/>
        <end position="77"/>
    </location>
</feature>
<dbReference type="EMBL" id="GG658170">
    <property type="protein sequence ID" value="EEO30009.1"/>
    <property type="molecule type" value="Genomic_DNA"/>
</dbReference>